<evidence type="ECO:0000313" key="4">
    <source>
        <dbReference type="Proteomes" id="UP000237718"/>
    </source>
</evidence>
<gene>
    <name evidence="2" type="ORF">CLV89_10975</name>
    <name evidence="3" type="ORF">R1T40_17285</name>
</gene>
<keyword evidence="1" id="KW-0812">Transmembrane</keyword>
<feature type="transmembrane region" description="Helical" evidence="1">
    <location>
        <begin position="86"/>
        <end position="110"/>
    </location>
</feature>
<dbReference type="PANTHER" id="PTHR34300:SF1">
    <property type="entry name" value="QUEUOSINE PRECURSOR TRANSPORTER"/>
    <property type="match status" value="1"/>
</dbReference>
<keyword evidence="1" id="KW-1003">Cell membrane</keyword>
<organism evidence="2 4">
    <name type="scientific">Tritonibacter scottomollicae</name>
    <name type="common">Epibacterium scottomollicae</name>
    <dbReference type="NCBI Taxonomy" id="483013"/>
    <lineage>
        <taxon>Bacteria</taxon>
        <taxon>Pseudomonadati</taxon>
        <taxon>Pseudomonadota</taxon>
        <taxon>Alphaproteobacteria</taxon>
        <taxon>Rhodobacterales</taxon>
        <taxon>Paracoccaceae</taxon>
        <taxon>Tritonibacter</taxon>
    </lineage>
</organism>
<dbReference type="GO" id="GO:0005886">
    <property type="term" value="C:plasma membrane"/>
    <property type="evidence" value="ECO:0007669"/>
    <property type="project" value="UniProtKB-SubCell"/>
</dbReference>
<feature type="transmembrane region" description="Helical" evidence="1">
    <location>
        <begin position="30"/>
        <end position="48"/>
    </location>
</feature>
<evidence type="ECO:0000313" key="5">
    <source>
        <dbReference type="Proteomes" id="UP001302666"/>
    </source>
</evidence>
<dbReference type="PANTHER" id="PTHR34300">
    <property type="entry name" value="QUEUOSINE PRECURSOR TRANSPORTER-RELATED"/>
    <property type="match status" value="1"/>
</dbReference>
<keyword evidence="1" id="KW-0472">Membrane</keyword>
<dbReference type="EMBL" id="PVUF01000009">
    <property type="protein sequence ID" value="PRZ46662.1"/>
    <property type="molecule type" value="Genomic_DNA"/>
</dbReference>
<dbReference type="HAMAP" id="MF_02088">
    <property type="entry name" value="Q_prec_transport"/>
    <property type="match status" value="1"/>
</dbReference>
<evidence type="ECO:0000313" key="2">
    <source>
        <dbReference type="EMBL" id="PRZ46662.1"/>
    </source>
</evidence>
<protein>
    <recommendedName>
        <fullName evidence="1">Probable queuosine precursor transporter</fullName>
        <shortName evidence="1">Q precursor transporter</shortName>
    </recommendedName>
</protein>
<feature type="transmembrane region" description="Helical" evidence="1">
    <location>
        <begin position="122"/>
        <end position="148"/>
    </location>
</feature>
<dbReference type="GO" id="GO:0022857">
    <property type="term" value="F:transmembrane transporter activity"/>
    <property type="evidence" value="ECO:0007669"/>
    <property type="project" value="UniProtKB-UniRule"/>
</dbReference>
<keyword evidence="1" id="KW-1133">Transmembrane helix</keyword>
<dbReference type="NCBIfam" id="TIGR00697">
    <property type="entry name" value="queuosine precursor transporter"/>
    <property type="match status" value="1"/>
</dbReference>
<keyword evidence="1" id="KW-0813">Transport</keyword>
<feature type="transmembrane region" description="Helical" evidence="1">
    <location>
        <begin position="60"/>
        <end position="80"/>
    </location>
</feature>
<keyword evidence="1" id="KW-0997">Cell inner membrane</keyword>
<evidence type="ECO:0000313" key="3">
    <source>
        <dbReference type="EMBL" id="WOI32687.1"/>
    </source>
</evidence>
<name>A0A2T1ADL4_TRISK</name>
<reference evidence="3 5" key="2">
    <citation type="submission" date="2023-10" db="EMBL/GenBank/DDBJ databases">
        <title>Eight complete genome sequences of bacteria isolated from laboratory stock of Giant Kelp gametophytes.</title>
        <authorList>
            <person name="Tolentino B."/>
            <person name="Nuzhdin S."/>
        </authorList>
    </citation>
    <scope>NUCLEOTIDE SEQUENCE [LARGE SCALE GENOMIC DNA]</scope>
    <source>
        <strain evidence="3 5">LC.270.F.C4</strain>
    </source>
</reference>
<sequence>MTRTYLPGILAMAAVVVASNILVQFLFGNWLTWGAFTYPVAFLVTDVTNRVYGVGPARKVVLAGFVVGVICSLIGTQIMGEFGPLVTLRIALASGLAFLLAQLSDVAIFARLRGGKWWRAPLASTLIGSSLDTAIFFTVAFSGALSFIEPANDVSWAGEMLPLLGVGPISPLWVSLAVADWLVKLSLALLALVPFRLIVARLTSARPANA</sequence>
<dbReference type="Proteomes" id="UP001302666">
    <property type="component" value="Chromosome"/>
</dbReference>
<accession>A0A2T1ADL4</accession>
<dbReference type="Pfam" id="PF02592">
    <property type="entry name" value="Vut_1"/>
    <property type="match status" value="1"/>
</dbReference>
<dbReference type="InterPro" id="IPR003744">
    <property type="entry name" value="YhhQ"/>
</dbReference>
<proteinExistence type="inferred from homology"/>
<comment type="similarity">
    <text evidence="1">Belongs to the vitamin uptake transporter (VUT/ECF) (TC 2.A.88) family. Q precursor transporter subfamily.</text>
</comment>
<comment type="function">
    <text evidence="1">Involved in the import of queuosine (Q) precursors, required for Q precursor salvage.</text>
</comment>
<dbReference type="RefSeq" id="WP_106164375.1">
    <property type="nucleotide sequence ID" value="NZ_CP136704.1"/>
</dbReference>
<comment type="subcellular location">
    <subcellularLocation>
        <location evidence="1">Cell inner membrane</location>
        <topology evidence="1">Multi-pass membrane protein</topology>
    </subcellularLocation>
</comment>
<dbReference type="OrthoDB" id="7065604at2"/>
<feature type="transmembrane region" description="Helical" evidence="1">
    <location>
        <begin position="5"/>
        <end position="24"/>
    </location>
</feature>
<dbReference type="AlphaFoldDB" id="A0A2T1ADL4"/>
<keyword evidence="5" id="KW-1185">Reference proteome</keyword>
<evidence type="ECO:0000256" key="1">
    <source>
        <dbReference type="HAMAP-Rule" id="MF_02088"/>
    </source>
</evidence>
<dbReference type="EMBL" id="CP136704">
    <property type="protein sequence ID" value="WOI32687.1"/>
    <property type="molecule type" value="Genomic_DNA"/>
</dbReference>
<feature type="transmembrane region" description="Helical" evidence="1">
    <location>
        <begin position="168"/>
        <end position="193"/>
    </location>
</feature>
<reference evidence="2 4" key="1">
    <citation type="submission" date="2018-03" db="EMBL/GenBank/DDBJ databases">
        <title>Genomic Encyclopedia of Archaeal and Bacterial Type Strains, Phase II (KMG-II): from individual species to whole genera.</title>
        <authorList>
            <person name="Goeker M."/>
        </authorList>
    </citation>
    <scope>NUCLEOTIDE SEQUENCE [LARGE SCALE GENOMIC DNA]</scope>
    <source>
        <strain evidence="2 4">DSM 25328</strain>
    </source>
</reference>
<dbReference type="Proteomes" id="UP000237718">
    <property type="component" value="Unassembled WGS sequence"/>
</dbReference>